<comment type="caution">
    <text evidence="2">The sequence shown here is derived from an EMBL/GenBank/DDBJ whole genome shotgun (WGS) entry which is preliminary data.</text>
</comment>
<feature type="non-terminal residue" evidence="2">
    <location>
        <position position="275"/>
    </location>
</feature>
<protein>
    <recommendedName>
        <fullName evidence="1">DNA polymerase III alpha subunit finger domain-containing protein</fullName>
    </recommendedName>
</protein>
<dbReference type="Pfam" id="PF17657">
    <property type="entry name" value="DNA_pol3_finger"/>
    <property type="match status" value="1"/>
</dbReference>
<dbReference type="InterPro" id="IPR004805">
    <property type="entry name" value="DnaE2/DnaE/PolC"/>
</dbReference>
<evidence type="ECO:0000259" key="1">
    <source>
        <dbReference type="Pfam" id="PF17657"/>
    </source>
</evidence>
<dbReference type="AlphaFoldDB" id="X1BDU0"/>
<gene>
    <name evidence="2" type="ORF">S01H4_48779</name>
</gene>
<feature type="non-terminal residue" evidence="2">
    <location>
        <position position="1"/>
    </location>
</feature>
<dbReference type="InterPro" id="IPR040982">
    <property type="entry name" value="DNA_pol3_finger"/>
</dbReference>
<dbReference type="GO" id="GO:0006260">
    <property type="term" value="P:DNA replication"/>
    <property type="evidence" value="ECO:0007669"/>
    <property type="project" value="InterPro"/>
</dbReference>
<evidence type="ECO:0000313" key="2">
    <source>
        <dbReference type="EMBL" id="GAG94094.1"/>
    </source>
</evidence>
<reference evidence="2" key="1">
    <citation type="journal article" date="2014" name="Front. Microbiol.">
        <title>High frequency of phylogenetically diverse reductive dehalogenase-homologous genes in deep subseafloor sedimentary metagenomes.</title>
        <authorList>
            <person name="Kawai M."/>
            <person name="Futagami T."/>
            <person name="Toyoda A."/>
            <person name="Takaki Y."/>
            <person name="Nishi S."/>
            <person name="Hori S."/>
            <person name="Arai W."/>
            <person name="Tsubouchi T."/>
            <person name="Morono Y."/>
            <person name="Uchiyama I."/>
            <person name="Ito T."/>
            <person name="Fujiyama A."/>
            <person name="Inagaki F."/>
            <person name="Takami H."/>
        </authorList>
    </citation>
    <scope>NUCLEOTIDE SEQUENCE</scope>
    <source>
        <strain evidence="2">Expedition CK06-06</strain>
    </source>
</reference>
<organism evidence="2">
    <name type="scientific">marine sediment metagenome</name>
    <dbReference type="NCBI Taxonomy" id="412755"/>
    <lineage>
        <taxon>unclassified sequences</taxon>
        <taxon>metagenomes</taxon>
        <taxon>ecological metagenomes</taxon>
    </lineage>
</organism>
<name>X1BDU0_9ZZZZ</name>
<dbReference type="PANTHER" id="PTHR32294:SF0">
    <property type="entry name" value="DNA POLYMERASE III SUBUNIT ALPHA"/>
    <property type="match status" value="1"/>
</dbReference>
<dbReference type="GO" id="GO:0008408">
    <property type="term" value="F:3'-5' exonuclease activity"/>
    <property type="evidence" value="ECO:0007669"/>
    <property type="project" value="InterPro"/>
</dbReference>
<accession>X1BDU0</accession>
<proteinExistence type="predicted"/>
<dbReference type="EMBL" id="BART01027522">
    <property type="protein sequence ID" value="GAG94094.1"/>
    <property type="molecule type" value="Genomic_DNA"/>
</dbReference>
<sequence>AESPIKTITQFDMNIVDSLGLLKVDFLGLATLTIMARACNLIHKRHGESLHLGNIPTDDPQTYELLGRGETAGVFQVEGSGMRRWLMEMKPKELANVIAMVALFRPGPMDFIPGYIRRMHGEEVIEYRHPKLEPIFKETFGYPVYQEQLMFAAMELAGYSAPEADDLRKAIAKKIKGKLQKHRQKFIDGAVKNGISEDTASDIFEDWREFARYGFNKSHAVDYGVIAVQTAYLKTHYTVEYMTALLSVVKNDTSKVAFYVADCRRMGIPVGAPDI</sequence>
<feature type="domain" description="DNA polymerase III alpha subunit finger" evidence="1">
    <location>
        <begin position="31"/>
        <end position="194"/>
    </location>
</feature>
<dbReference type="PANTHER" id="PTHR32294">
    <property type="entry name" value="DNA POLYMERASE III SUBUNIT ALPHA"/>
    <property type="match status" value="1"/>
</dbReference>